<dbReference type="PROSITE" id="PS51294">
    <property type="entry name" value="HTH_MYB"/>
    <property type="match status" value="1"/>
</dbReference>
<organism evidence="2">
    <name type="scientific">Hexamita inflata</name>
    <dbReference type="NCBI Taxonomy" id="28002"/>
    <lineage>
        <taxon>Eukaryota</taxon>
        <taxon>Metamonada</taxon>
        <taxon>Diplomonadida</taxon>
        <taxon>Hexamitidae</taxon>
        <taxon>Hexamitinae</taxon>
        <taxon>Hexamita</taxon>
    </lineage>
</organism>
<feature type="domain" description="HTH myb-type" evidence="1">
    <location>
        <begin position="3"/>
        <end position="57"/>
    </location>
</feature>
<dbReference type="InterPro" id="IPR001005">
    <property type="entry name" value="SANT/Myb"/>
</dbReference>
<dbReference type="InterPro" id="IPR017930">
    <property type="entry name" value="Myb_dom"/>
</dbReference>
<keyword evidence="4" id="KW-1185">Reference proteome</keyword>
<reference evidence="2" key="1">
    <citation type="submission" date="2023-06" db="EMBL/GenBank/DDBJ databases">
        <authorList>
            <person name="Kurt Z."/>
        </authorList>
    </citation>
    <scope>NUCLEOTIDE SEQUENCE</scope>
</reference>
<gene>
    <name evidence="2" type="ORF">HINF_LOCUS40386</name>
    <name evidence="3" type="ORF">HINF_LOCUS8643</name>
</gene>
<dbReference type="SMART" id="SM00717">
    <property type="entry name" value="SANT"/>
    <property type="match status" value="1"/>
</dbReference>
<name>A0AA86Q5X7_9EUKA</name>
<evidence type="ECO:0000259" key="1">
    <source>
        <dbReference type="PROSITE" id="PS51294"/>
    </source>
</evidence>
<protein>
    <submittedName>
        <fullName evidence="2">Myb domain</fullName>
    </submittedName>
</protein>
<accession>A0AA86Q5X7</accession>
<dbReference type="Proteomes" id="UP001642409">
    <property type="component" value="Unassembled WGS sequence"/>
</dbReference>
<evidence type="ECO:0000313" key="2">
    <source>
        <dbReference type="EMBL" id="CAI9952741.1"/>
    </source>
</evidence>
<reference evidence="3 4" key="2">
    <citation type="submission" date="2024-07" db="EMBL/GenBank/DDBJ databases">
        <authorList>
            <person name="Akdeniz Z."/>
        </authorList>
    </citation>
    <scope>NUCLEOTIDE SEQUENCE [LARGE SCALE GENOMIC DNA]</scope>
</reference>
<dbReference type="EMBL" id="CATOUU010000834">
    <property type="protein sequence ID" value="CAI9952741.1"/>
    <property type="molecule type" value="Genomic_DNA"/>
</dbReference>
<dbReference type="SUPFAM" id="SSF46689">
    <property type="entry name" value="Homeodomain-like"/>
    <property type="match status" value="1"/>
</dbReference>
<dbReference type="Gene3D" id="1.10.10.60">
    <property type="entry name" value="Homeodomain-like"/>
    <property type="match status" value="1"/>
</dbReference>
<dbReference type="CDD" id="cd00167">
    <property type="entry name" value="SANT"/>
    <property type="match status" value="1"/>
</dbReference>
<dbReference type="Pfam" id="PF00249">
    <property type="entry name" value="Myb_DNA-binding"/>
    <property type="match status" value="1"/>
</dbReference>
<evidence type="ECO:0000313" key="4">
    <source>
        <dbReference type="Proteomes" id="UP001642409"/>
    </source>
</evidence>
<evidence type="ECO:0000313" key="3">
    <source>
        <dbReference type="EMBL" id="CAL5985182.1"/>
    </source>
</evidence>
<proteinExistence type="predicted"/>
<comment type="caution">
    <text evidence="2">The sequence shown here is derived from an EMBL/GenBank/DDBJ whole genome shotgun (WGS) entry which is preliminary data.</text>
</comment>
<sequence>MQKSELKTGKWSEHEQQLFQNYFRQFGNDFKQFEELLKMRTINQIKSYYHNVKNRNRQIMKEREERDRFDIFE</sequence>
<dbReference type="AlphaFoldDB" id="A0AA86Q5X7"/>
<dbReference type="EMBL" id="CAXDID020000018">
    <property type="protein sequence ID" value="CAL5985182.1"/>
    <property type="molecule type" value="Genomic_DNA"/>
</dbReference>
<dbReference type="InterPro" id="IPR009057">
    <property type="entry name" value="Homeodomain-like_sf"/>
</dbReference>